<proteinExistence type="predicted"/>
<evidence type="ECO:0000313" key="3">
    <source>
        <dbReference type="Proteomes" id="UP000196402"/>
    </source>
</evidence>
<dbReference type="AlphaFoldDB" id="A0A1G4GZB2"/>
<accession>A0A1G4GZB2</accession>
<feature type="compositionally biased region" description="Basic and acidic residues" evidence="1">
    <location>
        <begin position="253"/>
        <end position="262"/>
    </location>
</feature>
<protein>
    <submittedName>
        <fullName evidence="2">Uncharacterized protein</fullName>
    </submittedName>
</protein>
<dbReference type="VEuPathDB" id="PlasmoDB:PVPAM_110006600"/>
<dbReference type="eggNOG" id="ENOG502QXWT">
    <property type="taxonomic scope" value="Eukaryota"/>
</dbReference>
<name>A0A1G4GZB2_PLAVI</name>
<dbReference type="EMBL" id="LT615249">
    <property type="protein sequence ID" value="SCO67930.1"/>
    <property type="molecule type" value="Genomic_DNA"/>
</dbReference>
<feature type="region of interest" description="Disordered" evidence="1">
    <location>
        <begin position="372"/>
        <end position="404"/>
    </location>
</feature>
<dbReference type="VEuPathDB" id="PlasmoDB:PVW1_110008100"/>
<feature type="region of interest" description="Disordered" evidence="1">
    <location>
        <begin position="253"/>
        <end position="300"/>
    </location>
</feature>
<reference evidence="2 3" key="1">
    <citation type="submission" date="2016-07" db="EMBL/GenBank/DDBJ databases">
        <authorList>
            <consortium name="Pathogen Informatics"/>
        </authorList>
    </citation>
    <scope>NUCLEOTIDE SEQUENCE [LARGE SCALE GENOMIC DNA]</scope>
</reference>
<evidence type="ECO:0000313" key="2">
    <source>
        <dbReference type="EMBL" id="SCO67930.1"/>
    </source>
</evidence>
<dbReference type="VEuPathDB" id="PlasmoDB:PVP01_1102700"/>
<dbReference type="Proteomes" id="UP000196402">
    <property type="component" value="Chromosome 11"/>
</dbReference>
<dbReference type="VEuPathDB" id="PlasmoDB:PVX_115425"/>
<evidence type="ECO:0000256" key="1">
    <source>
        <dbReference type="SAM" id="MobiDB-lite"/>
    </source>
</evidence>
<organism evidence="2 3">
    <name type="scientific">Plasmodium vivax</name>
    <name type="common">malaria parasite P. vivax</name>
    <dbReference type="NCBI Taxonomy" id="5855"/>
    <lineage>
        <taxon>Eukaryota</taxon>
        <taxon>Sar</taxon>
        <taxon>Alveolata</taxon>
        <taxon>Apicomplexa</taxon>
        <taxon>Aconoidasida</taxon>
        <taxon>Haemosporida</taxon>
        <taxon>Plasmodiidae</taxon>
        <taxon>Plasmodium</taxon>
        <taxon>Plasmodium (Plasmodium)</taxon>
    </lineage>
</organism>
<gene>
    <name evidence="2" type="ORF">PVT01_110007100</name>
</gene>
<sequence>MKCPPFPCNSNYYYEALCNAAPSDDEQFEELISKRSRKKNLHYKLEKTINQIIHDAKKNCHVNSDFEQVEKLPNQNGEFVYSDDSLDDIDIILKKKKTKNMFSKLNKKEPPGHISLPPKSTKQRIYSLRECNQEVKNLSGTISGENDSPKVDLPNEKIIENFKNVLCNGLNKYIKDMLEEAKEGTPTQETYEASDCADLNSSYYKTSDNKRDVFNEERANRCEAPPEYNPNIEGEYSQKCSSFDLLNWKNENTRESKTHDDEQPFEVNTHGNDKPPRNPTPGTRNKNEYTTPTADAKKKPKLWKKNYRHKRTNFNRSKYMRNVYPSKRKKWTNENALSLDEKKTARWKDTTEMYDKRSNVPRGYLERHSIKSAGGISNTNGNPYTAKLPAPKQHQRYNPSRMNCTSGSTEDFAFSHFQKNANNDNLVGKFRF</sequence>